<dbReference type="PROSITE" id="PS51186">
    <property type="entry name" value="GNAT"/>
    <property type="match status" value="1"/>
</dbReference>
<comment type="catalytic activity">
    <reaction evidence="6">
        <text>serotonin + octadecanoyl-CoA = N-octadecanoyl-serotonin + CoA + H(+)</text>
        <dbReference type="Rhea" id="RHEA:51400"/>
        <dbReference type="ChEBI" id="CHEBI:15378"/>
        <dbReference type="ChEBI" id="CHEBI:57287"/>
        <dbReference type="ChEBI" id="CHEBI:57394"/>
        <dbReference type="ChEBI" id="CHEBI:134065"/>
        <dbReference type="ChEBI" id="CHEBI:350546"/>
    </reaction>
    <physiologicalReaction direction="left-to-right" evidence="6">
        <dbReference type="Rhea" id="RHEA:51401"/>
    </physiologicalReaction>
</comment>
<evidence type="ECO:0000256" key="8">
    <source>
        <dbReference type="ARBA" id="ARBA00051711"/>
    </source>
</evidence>
<evidence type="ECO:0000256" key="12">
    <source>
        <dbReference type="ARBA" id="ARBA00052491"/>
    </source>
</evidence>
<evidence type="ECO:0000256" key="7">
    <source>
        <dbReference type="ARBA" id="ARBA00051284"/>
    </source>
</evidence>
<evidence type="ECO:0000313" key="15">
    <source>
        <dbReference type="WBParaSite" id="nRc.2.0.1.t25197-RA"/>
    </source>
</evidence>
<protein>
    <recommendedName>
        <fullName evidence="4">aralkylamine N-acetyltransferase</fullName>
        <ecNumber evidence="4">2.3.1.87</ecNumber>
    </recommendedName>
</protein>
<evidence type="ECO:0000256" key="10">
    <source>
        <dbReference type="ARBA" id="ARBA00052178"/>
    </source>
</evidence>
<evidence type="ECO:0000256" key="2">
    <source>
        <dbReference type="ARBA" id="ARBA00037926"/>
    </source>
</evidence>
<evidence type="ECO:0000256" key="4">
    <source>
        <dbReference type="ARBA" id="ARBA00039114"/>
    </source>
</evidence>
<organism evidence="14 15">
    <name type="scientific">Romanomermis culicivorax</name>
    <name type="common">Nematode worm</name>
    <dbReference type="NCBI Taxonomy" id="13658"/>
    <lineage>
        <taxon>Eukaryota</taxon>
        <taxon>Metazoa</taxon>
        <taxon>Ecdysozoa</taxon>
        <taxon>Nematoda</taxon>
        <taxon>Enoplea</taxon>
        <taxon>Dorylaimia</taxon>
        <taxon>Mermithida</taxon>
        <taxon>Mermithoidea</taxon>
        <taxon>Mermithidae</taxon>
        <taxon>Romanomermis</taxon>
    </lineage>
</organism>
<dbReference type="InterPro" id="IPR000182">
    <property type="entry name" value="GNAT_dom"/>
</dbReference>
<comment type="catalytic activity">
    <reaction evidence="7">
        <text>serotonin + (5Z,8Z,11Z,14Z)-eicosatetraenoyl-CoA = N-[(5Z,8Z,11Z,14Z)-eicosatetraenoyl]-serotonin + CoA + H(+)</text>
        <dbReference type="Rhea" id="RHEA:51396"/>
        <dbReference type="ChEBI" id="CHEBI:15378"/>
        <dbReference type="ChEBI" id="CHEBI:57287"/>
        <dbReference type="ChEBI" id="CHEBI:57368"/>
        <dbReference type="ChEBI" id="CHEBI:132255"/>
        <dbReference type="ChEBI" id="CHEBI:350546"/>
    </reaction>
    <physiologicalReaction direction="left-to-right" evidence="7">
        <dbReference type="Rhea" id="RHEA:51397"/>
    </physiologicalReaction>
</comment>
<comment type="similarity">
    <text evidence="3">Belongs to the acetyltransferase family. AANAT subfamily.</text>
</comment>
<keyword evidence="1" id="KW-0808">Transferase</keyword>
<evidence type="ECO:0000256" key="6">
    <source>
        <dbReference type="ARBA" id="ARBA00050849"/>
    </source>
</evidence>
<evidence type="ECO:0000256" key="3">
    <source>
        <dbReference type="ARBA" id="ARBA00038182"/>
    </source>
</evidence>
<comment type="catalytic activity">
    <reaction evidence="5">
        <text>dopamine + (9Z)-octadecenoyl-CoA = N-(9Z-octadecanoyl)-dopamine + CoA + H(+)</text>
        <dbReference type="Rhea" id="RHEA:51380"/>
        <dbReference type="ChEBI" id="CHEBI:15378"/>
        <dbReference type="ChEBI" id="CHEBI:31883"/>
        <dbReference type="ChEBI" id="CHEBI:57287"/>
        <dbReference type="ChEBI" id="CHEBI:57387"/>
        <dbReference type="ChEBI" id="CHEBI:59905"/>
    </reaction>
    <physiologicalReaction direction="left-to-right" evidence="5">
        <dbReference type="Rhea" id="RHEA:51381"/>
    </physiologicalReaction>
</comment>
<dbReference type="InterPro" id="IPR016181">
    <property type="entry name" value="Acyl_CoA_acyltransferase"/>
</dbReference>
<dbReference type="EC" id="2.3.1.87" evidence="4"/>
<comment type="pathway">
    <text evidence="2">Aromatic compound metabolism; melatonin biosynthesis; melatonin from serotonin: step 1/2.</text>
</comment>
<dbReference type="GO" id="GO:0004059">
    <property type="term" value="F:aralkylamine N-acetyltransferase activity"/>
    <property type="evidence" value="ECO:0007669"/>
    <property type="project" value="UniProtKB-EC"/>
</dbReference>
<dbReference type="Pfam" id="PF00583">
    <property type="entry name" value="Acetyltransf_1"/>
    <property type="match status" value="1"/>
</dbReference>
<dbReference type="CDD" id="cd04301">
    <property type="entry name" value="NAT_SF"/>
    <property type="match status" value="1"/>
</dbReference>
<evidence type="ECO:0000259" key="13">
    <source>
        <dbReference type="PROSITE" id="PS51186"/>
    </source>
</evidence>
<dbReference type="WBParaSite" id="nRc.2.0.1.t25197-RA">
    <property type="protein sequence ID" value="nRc.2.0.1.t25197-RA"/>
    <property type="gene ID" value="nRc.2.0.1.g25197"/>
</dbReference>
<dbReference type="FunFam" id="3.40.630.30:FF:000046">
    <property type="entry name" value="Dopamine N-acetyltransferase"/>
    <property type="match status" value="1"/>
</dbReference>
<proteinExistence type="inferred from homology"/>
<dbReference type="AlphaFoldDB" id="A0A915JGL2"/>
<dbReference type="PANTHER" id="PTHR20905:SF1">
    <property type="entry name" value="AT07410P-RELATED"/>
    <property type="match status" value="1"/>
</dbReference>
<dbReference type="OMA" id="RCMRNAV"/>
<comment type="catalytic activity">
    <reaction evidence="12">
        <text>serotonin + acetyl-CoA = N-acetylserotonin + CoA + H(+)</text>
        <dbReference type="Rhea" id="RHEA:25217"/>
        <dbReference type="ChEBI" id="CHEBI:15378"/>
        <dbReference type="ChEBI" id="CHEBI:17697"/>
        <dbReference type="ChEBI" id="CHEBI:57287"/>
        <dbReference type="ChEBI" id="CHEBI:57288"/>
        <dbReference type="ChEBI" id="CHEBI:350546"/>
        <dbReference type="EC" id="2.3.1.87"/>
    </reaction>
    <physiologicalReaction direction="left-to-right" evidence="12">
        <dbReference type="Rhea" id="RHEA:25218"/>
    </physiologicalReaction>
</comment>
<evidence type="ECO:0000256" key="11">
    <source>
        <dbReference type="ARBA" id="ARBA00052335"/>
    </source>
</evidence>
<feature type="domain" description="N-acetyltransferase" evidence="13">
    <location>
        <begin position="93"/>
        <end position="237"/>
    </location>
</feature>
<evidence type="ECO:0000256" key="9">
    <source>
        <dbReference type="ARBA" id="ARBA00051823"/>
    </source>
</evidence>
<name>A0A915JGL2_ROMCU</name>
<accession>A0A915JGL2</accession>
<sequence length="237" mass="27234">MLNSSFVRKLGIGTTKSVPKMAQELIYEVAKIDQRQELVDFIVDHFCRDEPISRSLNMSRENSVNLVNGLVDEGLSKPISFVCLNKDRKIVGCRLNALIDKDDQNNRQENRKENRQNHSKIELFIENFLEKLGENFDQNLEGCRKYLKFILVSVDANYQRRGIATKLIELSIAKAKEIGCQFIAVAATANRSQKMFQKLGFQKIKSIMHENYLDENGQQIFKCDDGTNCGEFYVLKL</sequence>
<dbReference type="Gene3D" id="3.40.630.30">
    <property type="match status" value="1"/>
</dbReference>
<comment type="catalytic activity">
    <reaction evidence="9">
        <text>serotonin + (9Z)-octadecenoyl-CoA = N-(9Z-octadecenoyl)-serotonin + CoA + H(+)</text>
        <dbReference type="Rhea" id="RHEA:51392"/>
        <dbReference type="ChEBI" id="CHEBI:15378"/>
        <dbReference type="ChEBI" id="CHEBI:57287"/>
        <dbReference type="ChEBI" id="CHEBI:57387"/>
        <dbReference type="ChEBI" id="CHEBI:134064"/>
        <dbReference type="ChEBI" id="CHEBI:350546"/>
    </reaction>
    <physiologicalReaction direction="left-to-right" evidence="9">
        <dbReference type="Rhea" id="RHEA:51393"/>
    </physiologicalReaction>
</comment>
<reference evidence="15" key="1">
    <citation type="submission" date="2022-11" db="UniProtKB">
        <authorList>
            <consortium name="WormBaseParasite"/>
        </authorList>
    </citation>
    <scope>IDENTIFICATION</scope>
</reference>
<evidence type="ECO:0000256" key="1">
    <source>
        <dbReference type="ARBA" id="ARBA00022679"/>
    </source>
</evidence>
<dbReference type="Proteomes" id="UP000887565">
    <property type="component" value="Unplaced"/>
</dbReference>
<comment type="catalytic activity">
    <reaction evidence="11">
        <text>dopamine + hexadecanoyl-CoA = N-hexadecanoyl-dopamine + CoA + H(+)</text>
        <dbReference type="Rhea" id="RHEA:51376"/>
        <dbReference type="ChEBI" id="CHEBI:15378"/>
        <dbReference type="ChEBI" id="CHEBI:57287"/>
        <dbReference type="ChEBI" id="CHEBI:57379"/>
        <dbReference type="ChEBI" id="CHEBI:59905"/>
        <dbReference type="ChEBI" id="CHEBI:134058"/>
    </reaction>
    <physiologicalReaction direction="left-to-right" evidence="11">
        <dbReference type="Rhea" id="RHEA:51377"/>
    </physiologicalReaction>
</comment>
<dbReference type="SUPFAM" id="SSF55729">
    <property type="entry name" value="Acyl-CoA N-acyltransferases (Nat)"/>
    <property type="match status" value="1"/>
</dbReference>
<evidence type="ECO:0000256" key="5">
    <source>
        <dbReference type="ARBA" id="ARBA00050189"/>
    </source>
</evidence>
<comment type="catalytic activity">
    <reaction evidence="8">
        <text>dopamine + acetyl-CoA = N-acetyldopamine + CoA + H(+)</text>
        <dbReference type="Rhea" id="RHEA:51388"/>
        <dbReference type="ChEBI" id="CHEBI:15378"/>
        <dbReference type="ChEBI" id="CHEBI:57287"/>
        <dbReference type="ChEBI" id="CHEBI:57288"/>
        <dbReference type="ChEBI" id="CHEBI:59905"/>
        <dbReference type="ChEBI" id="CHEBI:125678"/>
    </reaction>
    <physiologicalReaction direction="left-to-right" evidence="8">
        <dbReference type="Rhea" id="RHEA:51389"/>
    </physiologicalReaction>
</comment>
<comment type="catalytic activity">
    <reaction evidence="10">
        <text>serotonin + hexadecanoyl-CoA = N-hexadecanoyl-serotonin + CoA + H(+)</text>
        <dbReference type="Rhea" id="RHEA:51384"/>
        <dbReference type="ChEBI" id="CHEBI:15378"/>
        <dbReference type="ChEBI" id="CHEBI:57287"/>
        <dbReference type="ChEBI" id="CHEBI:57379"/>
        <dbReference type="ChEBI" id="CHEBI:134059"/>
        <dbReference type="ChEBI" id="CHEBI:350546"/>
    </reaction>
    <physiologicalReaction direction="left-to-right" evidence="10">
        <dbReference type="Rhea" id="RHEA:51385"/>
    </physiologicalReaction>
</comment>
<evidence type="ECO:0000313" key="14">
    <source>
        <dbReference type="Proteomes" id="UP000887565"/>
    </source>
</evidence>
<dbReference type="PANTHER" id="PTHR20905">
    <property type="entry name" value="N-ACETYLTRANSFERASE-RELATED"/>
    <property type="match status" value="1"/>
</dbReference>
<keyword evidence="14" id="KW-1185">Reference proteome</keyword>